<dbReference type="EMBL" id="DXFC01000325">
    <property type="protein sequence ID" value="HIX62748.1"/>
    <property type="molecule type" value="Genomic_DNA"/>
</dbReference>
<dbReference type="Gene3D" id="3.40.50.2300">
    <property type="match status" value="2"/>
</dbReference>
<dbReference type="Gene3D" id="1.25.40.650">
    <property type="match status" value="1"/>
</dbReference>
<proteinExistence type="predicted"/>
<reference evidence="2" key="2">
    <citation type="submission" date="2021-04" db="EMBL/GenBank/DDBJ databases">
        <authorList>
            <person name="Gilroy R."/>
        </authorList>
    </citation>
    <scope>NUCLEOTIDE SEQUENCE</scope>
    <source>
        <strain evidence="2">1193</strain>
    </source>
</reference>
<dbReference type="PROSITE" id="PS51257">
    <property type="entry name" value="PROKAR_LIPOPROTEIN"/>
    <property type="match status" value="1"/>
</dbReference>
<dbReference type="GO" id="GO:0009252">
    <property type="term" value="P:peptidoglycan biosynthetic process"/>
    <property type="evidence" value="ECO:0007669"/>
    <property type="project" value="TreeGrafter"/>
</dbReference>
<organism evidence="2 3">
    <name type="scientific">Candidatus Halomonas stercoripullorum</name>
    <dbReference type="NCBI Taxonomy" id="2838617"/>
    <lineage>
        <taxon>Bacteria</taxon>
        <taxon>Pseudomonadati</taxon>
        <taxon>Pseudomonadota</taxon>
        <taxon>Gammaproteobacteria</taxon>
        <taxon>Oceanospirillales</taxon>
        <taxon>Halomonadaceae</taxon>
        <taxon>Halomonas</taxon>
    </lineage>
</organism>
<protein>
    <submittedName>
        <fullName evidence="2">Penicillin-binding protein activator</fullName>
    </submittedName>
</protein>
<dbReference type="InterPro" id="IPR007443">
    <property type="entry name" value="LpoA"/>
</dbReference>
<sequence length="588" mass="64882">MLKTPRGLLATALFGLLVAGCTPPGIIDRAPDDDPARMLEQARQQEPVQAAITRLEAADILARQGERTQALEVLRTFDHTQLPAEYRLQWAMLQSELGEALDVPRAVIQAAQVLDQIELPQDAELTLRQRLGLALAQRDDHVAAAEQLLYVQARTDQEALNDAIWSSLSRLDIGEMSQLYQDADEHTQGWLDLARLVRDSDGDIERLLARLDTWRGRHSQHPAARRVPADLLALRELRGQEVRHIAVFLPESGPLSSVAESIRTGMRTQHLNSVERSGGVQLTFLDSQDGNLEALYAEARNRGAQVVVGPLAKGLVTELESRDSVPLPTLALNYGDNPGNRANGLFQYGLSAEDEARQVARRGREDGHHRSALLVPNNEWGSRVGRAFTEAWSENGGAITNSVSYNPQGAATESTRQTVSGGHPDMLFLLALPSYARQVPPNLDYIGANDLPIYATSHLYEGRPQPLLDHDLDDVYFVDIPWQIPDAAVGGVEALPYLDSYRELLPEADPGTFRLMAMGVDAYELARRLPQLQLLPESEYHGATGRLVAGPDGRIQRWLPWARFERGVPRPILSFDLLDGISDNASGE</sequence>
<comment type="caution">
    <text evidence="2">The sequence shown here is derived from an EMBL/GenBank/DDBJ whole genome shotgun (WGS) entry which is preliminary data.</text>
</comment>
<dbReference type="InterPro" id="IPR028082">
    <property type="entry name" value="Peripla_BP_I"/>
</dbReference>
<evidence type="ECO:0000313" key="2">
    <source>
        <dbReference type="EMBL" id="HIX62748.1"/>
    </source>
</evidence>
<dbReference type="Pfam" id="PF04348">
    <property type="entry name" value="LppC"/>
    <property type="match status" value="1"/>
</dbReference>
<dbReference type="GO" id="GO:0030234">
    <property type="term" value="F:enzyme regulator activity"/>
    <property type="evidence" value="ECO:0007669"/>
    <property type="project" value="TreeGrafter"/>
</dbReference>
<keyword evidence="1" id="KW-0472">Membrane</keyword>
<evidence type="ECO:0000256" key="1">
    <source>
        <dbReference type="ARBA" id="ARBA00023136"/>
    </source>
</evidence>
<dbReference type="SUPFAM" id="SSF53822">
    <property type="entry name" value="Periplasmic binding protein-like I"/>
    <property type="match status" value="1"/>
</dbReference>
<evidence type="ECO:0000313" key="3">
    <source>
        <dbReference type="Proteomes" id="UP000824248"/>
    </source>
</evidence>
<dbReference type="PANTHER" id="PTHR38038:SF1">
    <property type="entry name" value="PENICILLIN-BINDING PROTEIN ACTIVATOR LPOA"/>
    <property type="match status" value="1"/>
</dbReference>
<dbReference type="Proteomes" id="UP000824248">
    <property type="component" value="Unassembled WGS sequence"/>
</dbReference>
<name>A0A9D1WPA0_9GAMM</name>
<dbReference type="CDD" id="cd06339">
    <property type="entry name" value="PBP1_YraM_LppC_lipoprotein-like"/>
    <property type="match status" value="1"/>
</dbReference>
<dbReference type="AlphaFoldDB" id="A0A9D1WPA0"/>
<accession>A0A9D1WPA0</accession>
<dbReference type="GO" id="GO:0031241">
    <property type="term" value="C:periplasmic side of cell outer membrane"/>
    <property type="evidence" value="ECO:0007669"/>
    <property type="project" value="TreeGrafter"/>
</dbReference>
<reference evidence="2" key="1">
    <citation type="journal article" date="2021" name="PeerJ">
        <title>Extensive microbial diversity within the chicken gut microbiome revealed by metagenomics and culture.</title>
        <authorList>
            <person name="Gilroy R."/>
            <person name="Ravi A."/>
            <person name="Getino M."/>
            <person name="Pursley I."/>
            <person name="Horton D.L."/>
            <person name="Alikhan N.F."/>
            <person name="Baker D."/>
            <person name="Gharbi K."/>
            <person name="Hall N."/>
            <person name="Watson M."/>
            <person name="Adriaenssens E.M."/>
            <person name="Foster-Nyarko E."/>
            <person name="Jarju S."/>
            <person name="Secka A."/>
            <person name="Antonio M."/>
            <person name="Oren A."/>
            <person name="Chaudhuri R.R."/>
            <person name="La Ragione R."/>
            <person name="Hildebrand F."/>
            <person name="Pallen M.J."/>
        </authorList>
    </citation>
    <scope>NUCLEOTIDE SEQUENCE</scope>
    <source>
        <strain evidence="2">1193</strain>
    </source>
</reference>
<gene>
    <name evidence="2" type="ORF">H9854_11000</name>
</gene>
<dbReference type="PANTHER" id="PTHR38038">
    <property type="entry name" value="PENICILLIN-BINDING PROTEIN ACTIVATOR LPOA"/>
    <property type="match status" value="1"/>
</dbReference>